<protein>
    <submittedName>
        <fullName evidence="4">FecR family protein</fullName>
    </submittedName>
</protein>
<dbReference type="Gene3D" id="3.55.50.30">
    <property type="match status" value="1"/>
</dbReference>
<dbReference type="RefSeq" id="WP_145718748.1">
    <property type="nucleotide sequence ID" value="NZ_BAAAFY010000006.1"/>
</dbReference>
<dbReference type="AlphaFoldDB" id="A0A562SNR3"/>
<accession>A0A562SNR3</accession>
<reference evidence="4 5" key="1">
    <citation type="journal article" date="2013" name="Stand. Genomic Sci.">
        <title>Genomic Encyclopedia of Type Strains, Phase I: The one thousand microbial genomes (KMG-I) project.</title>
        <authorList>
            <person name="Kyrpides N.C."/>
            <person name="Woyke T."/>
            <person name="Eisen J.A."/>
            <person name="Garrity G."/>
            <person name="Lilburn T.G."/>
            <person name="Beck B.J."/>
            <person name="Whitman W.B."/>
            <person name="Hugenholtz P."/>
            <person name="Klenk H.P."/>
        </authorList>
    </citation>
    <scope>NUCLEOTIDE SEQUENCE [LARGE SCALE GENOMIC DNA]</scope>
    <source>
        <strain evidence="4 5">DSM 13484</strain>
    </source>
</reference>
<dbReference type="OrthoDB" id="1523735at2"/>
<keyword evidence="1" id="KW-0812">Transmembrane</keyword>
<evidence type="ECO:0000313" key="5">
    <source>
        <dbReference type="Proteomes" id="UP000316778"/>
    </source>
</evidence>
<dbReference type="Pfam" id="PF04773">
    <property type="entry name" value="FecR"/>
    <property type="match status" value="1"/>
</dbReference>
<organism evidence="4 5">
    <name type="scientific">Chitinophaga japonensis</name>
    <name type="common">Flexibacter japonensis</name>
    <dbReference type="NCBI Taxonomy" id="104662"/>
    <lineage>
        <taxon>Bacteria</taxon>
        <taxon>Pseudomonadati</taxon>
        <taxon>Bacteroidota</taxon>
        <taxon>Chitinophagia</taxon>
        <taxon>Chitinophagales</taxon>
        <taxon>Chitinophagaceae</taxon>
        <taxon>Chitinophaga</taxon>
    </lineage>
</organism>
<proteinExistence type="predicted"/>
<dbReference type="Proteomes" id="UP000316778">
    <property type="component" value="Unassembled WGS sequence"/>
</dbReference>
<dbReference type="PIRSF" id="PIRSF018266">
    <property type="entry name" value="FecR"/>
    <property type="match status" value="1"/>
</dbReference>
<evidence type="ECO:0000259" key="2">
    <source>
        <dbReference type="Pfam" id="PF04773"/>
    </source>
</evidence>
<dbReference type="InterPro" id="IPR012373">
    <property type="entry name" value="Ferrdict_sens_TM"/>
</dbReference>
<dbReference type="GO" id="GO:0016989">
    <property type="term" value="F:sigma factor antagonist activity"/>
    <property type="evidence" value="ECO:0007669"/>
    <property type="project" value="TreeGrafter"/>
</dbReference>
<dbReference type="PANTHER" id="PTHR30273">
    <property type="entry name" value="PERIPLASMIC SIGNAL SENSOR AND SIGMA FACTOR ACTIVATOR FECR-RELATED"/>
    <property type="match status" value="1"/>
</dbReference>
<gene>
    <name evidence="4" type="ORF">LX66_5128</name>
</gene>
<evidence type="ECO:0000259" key="3">
    <source>
        <dbReference type="Pfam" id="PF16344"/>
    </source>
</evidence>
<feature type="domain" description="FecR protein" evidence="2">
    <location>
        <begin position="137"/>
        <end position="226"/>
    </location>
</feature>
<dbReference type="Pfam" id="PF16344">
    <property type="entry name" value="FecR_C"/>
    <property type="match status" value="1"/>
</dbReference>
<dbReference type="Gene3D" id="2.60.120.1440">
    <property type="match status" value="1"/>
</dbReference>
<name>A0A562SNR3_CHIJA</name>
<feature type="domain" description="Protein FecR C-terminal" evidence="3">
    <location>
        <begin position="293"/>
        <end position="360"/>
    </location>
</feature>
<keyword evidence="1" id="KW-0472">Membrane</keyword>
<feature type="transmembrane region" description="Helical" evidence="1">
    <location>
        <begin position="94"/>
        <end position="114"/>
    </location>
</feature>
<dbReference type="InterPro" id="IPR032508">
    <property type="entry name" value="FecR_C"/>
</dbReference>
<comment type="caution">
    <text evidence="4">The sequence shown here is derived from an EMBL/GenBank/DDBJ whole genome shotgun (WGS) entry which is preliminary data.</text>
</comment>
<dbReference type="EMBL" id="VLLG01000006">
    <property type="protein sequence ID" value="TWI82554.1"/>
    <property type="molecule type" value="Genomic_DNA"/>
</dbReference>
<keyword evidence="1" id="KW-1133">Transmembrane helix</keyword>
<evidence type="ECO:0000256" key="1">
    <source>
        <dbReference type="SAM" id="Phobius"/>
    </source>
</evidence>
<dbReference type="PANTHER" id="PTHR30273:SF2">
    <property type="entry name" value="PROTEIN FECR"/>
    <property type="match status" value="1"/>
</dbReference>
<evidence type="ECO:0000313" key="4">
    <source>
        <dbReference type="EMBL" id="TWI82554.1"/>
    </source>
</evidence>
<dbReference type="InterPro" id="IPR006860">
    <property type="entry name" value="FecR"/>
</dbReference>
<keyword evidence="5" id="KW-1185">Reference proteome</keyword>
<sequence>MKNSEIREFLQRFAAGTCSDEEHERFIQWLDHAEEAEVAAAAQAYEAILEQRAGAAPTPAPELVRLVEQGLDAADQAATALPHRHTVIRRMQPLLMAALITGLLLLATGIYYYVFRAPGNNTDGQLAGFLEKNVARQDTAVIRLDDGSRIILNGGSTLRYQVSYTGKKEREVYLRGEAYFDIRHNEQQPFIIHTRDLDIIDLGTIFNVKAYPEEALTEATLLEGALKVVVKNSGEGKIMRKPNEKVTYYNPDSLLGVPATPGPAHTAALEIKPLVPVTEEHIVAETAWMSRLLVFQDQSFAELAASMERRYNVHFIFGDPAVKAYRYTGVFRDESVEQALHELQLSRPFRYTLSADTIYITQ</sequence>